<proteinExistence type="predicted"/>
<dbReference type="GeneID" id="70238795"/>
<keyword evidence="2" id="KW-1185">Reference proteome</keyword>
<reference evidence="1" key="1">
    <citation type="journal article" date="2021" name="Open Biol.">
        <title>Shared evolutionary footprints suggest mitochondrial oxidative damage underlies multiple complex I losses in fungi.</title>
        <authorList>
            <person name="Schikora-Tamarit M.A."/>
            <person name="Marcet-Houben M."/>
            <person name="Nosek J."/>
            <person name="Gabaldon T."/>
        </authorList>
    </citation>
    <scope>NUCLEOTIDE SEQUENCE</scope>
    <source>
        <strain evidence="1">CBS6075</strain>
    </source>
</reference>
<dbReference type="EMBL" id="JAEUBE010000487">
    <property type="protein sequence ID" value="KAH3661424.1"/>
    <property type="molecule type" value="Genomic_DNA"/>
</dbReference>
<sequence length="84" mass="8994">MVFGEGDSSIQSNIKEAFSGSACLSIAQINRLLIPNLTSQSSMASTMAFWASAYGILDSKTVPVGFHDNSMYITFCSLDLSKCS</sequence>
<comment type="caution">
    <text evidence="1">The sequence shown here is derived from an EMBL/GenBank/DDBJ whole genome shotgun (WGS) entry which is preliminary data.</text>
</comment>
<evidence type="ECO:0000313" key="1">
    <source>
        <dbReference type="EMBL" id="KAH3661424.1"/>
    </source>
</evidence>
<organism evidence="1 2">
    <name type="scientific">Ogataea philodendri</name>
    <dbReference type="NCBI Taxonomy" id="1378263"/>
    <lineage>
        <taxon>Eukaryota</taxon>
        <taxon>Fungi</taxon>
        <taxon>Dikarya</taxon>
        <taxon>Ascomycota</taxon>
        <taxon>Saccharomycotina</taxon>
        <taxon>Pichiomycetes</taxon>
        <taxon>Pichiales</taxon>
        <taxon>Pichiaceae</taxon>
        <taxon>Ogataea</taxon>
    </lineage>
</organism>
<accession>A0A9P8NYJ4</accession>
<name>A0A9P8NYJ4_9ASCO</name>
<evidence type="ECO:0000313" key="2">
    <source>
        <dbReference type="Proteomes" id="UP000769157"/>
    </source>
</evidence>
<reference evidence="1" key="2">
    <citation type="submission" date="2021-01" db="EMBL/GenBank/DDBJ databases">
        <authorList>
            <person name="Schikora-Tamarit M.A."/>
        </authorList>
    </citation>
    <scope>NUCLEOTIDE SEQUENCE</scope>
    <source>
        <strain evidence="1">CBS6075</strain>
    </source>
</reference>
<dbReference type="AlphaFoldDB" id="A0A9P8NYJ4"/>
<dbReference type="RefSeq" id="XP_046058548.1">
    <property type="nucleotide sequence ID" value="XM_046208159.1"/>
</dbReference>
<dbReference type="Proteomes" id="UP000769157">
    <property type="component" value="Unassembled WGS sequence"/>
</dbReference>
<protein>
    <submittedName>
        <fullName evidence="1">Uncharacterized protein</fullName>
    </submittedName>
</protein>
<gene>
    <name evidence="1" type="ORF">OGAPHI_006831</name>
</gene>